<evidence type="ECO:0000313" key="1">
    <source>
        <dbReference type="EMBL" id="MBB5363542.1"/>
    </source>
</evidence>
<dbReference type="RefSeq" id="WP_184132674.1">
    <property type="nucleotide sequence ID" value="NZ_JACHFL010000006.1"/>
</dbReference>
<dbReference type="Proteomes" id="UP000552709">
    <property type="component" value="Unassembled WGS sequence"/>
</dbReference>
<organism evidence="1 2">
    <name type="scientific">Deinococcus humi</name>
    <dbReference type="NCBI Taxonomy" id="662880"/>
    <lineage>
        <taxon>Bacteria</taxon>
        <taxon>Thermotogati</taxon>
        <taxon>Deinococcota</taxon>
        <taxon>Deinococci</taxon>
        <taxon>Deinococcales</taxon>
        <taxon>Deinococcaceae</taxon>
        <taxon>Deinococcus</taxon>
    </lineage>
</organism>
<dbReference type="EMBL" id="JACHFL010000006">
    <property type="protein sequence ID" value="MBB5363542.1"/>
    <property type="molecule type" value="Genomic_DNA"/>
</dbReference>
<protein>
    <submittedName>
        <fullName evidence="1">Phage tail-like protein</fullName>
    </submittedName>
</protein>
<evidence type="ECO:0000313" key="2">
    <source>
        <dbReference type="Proteomes" id="UP000552709"/>
    </source>
</evidence>
<name>A0A7W8NH25_9DEIO</name>
<gene>
    <name evidence="1" type="ORF">HNQ08_002648</name>
</gene>
<reference evidence="1 2" key="1">
    <citation type="submission" date="2020-08" db="EMBL/GenBank/DDBJ databases">
        <title>Genomic Encyclopedia of Type Strains, Phase IV (KMG-IV): sequencing the most valuable type-strain genomes for metagenomic binning, comparative biology and taxonomic classification.</title>
        <authorList>
            <person name="Goeker M."/>
        </authorList>
    </citation>
    <scope>NUCLEOTIDE SEQUENCE [LARGE SCALE GENOMIC DNA]</scope>
    <source>
        <strain evidence="1 2">DSM 27939</strain>
    </source>
</reference>
<dbReference type="Pfam" id="PF09684">
    <property type="entry name" value="Tail_P2_I"/>
    <property type="match status" value="1"/>
</dbReference>
<keyword evidence="2" id="KW-1185">Reference proteome</keyword>
<proteinExistence type="predicted"/>
<dbReference type="InterPro" id="IPR006521">
    <property type="entry name" value="Tail_protein_I"/>
</dbReference>
<accession>A0A7W8NH25</accession>
<dbReference type="AlphaFoldDB" id="A0A7W8NH25"/>
<comment type="caution">
    <text evidence="1">The sequence shown here is derived from an EMBL/GenBank/DDBJ whole genome shotgun (WGS) entry which is preliminary data.</text>
</comment>
<sequence length="180" mass="19268">MKRPDLERLLPEVMQRAAQPGQPLAAALDVMEGLITPVEDTLSGVDAVLSPYRAPDAFLPWLAGWLDLDGLLRPGPLEKQYAPGLTQLRLLIARTMPLNFMRGTARGLIGVLEAATGVSGFHVQENVTASGGPRAFHLLVLAPPESAVYAELVQQLVELEKPVALTHEVVWPAPTPGGTS</sequence>